<feature type="transmembrane region" description="Helical" evidence="2">
    <location>
        <begin position="441"/>
        <end position="463"/>
    </location>
</feature>
<evidence type="ECO:0000313" key="4">
    <source>
        <dbReference type="Proteomes" id="UP000019678"/>
    </source>
</evidence>
<keyword evidence="4" id="KW-1185">Reference proteome</keyword>
<evidence type="ECO:0008006" key="5">
    <source>
        <dbReference type="Google" id="ProtNLM"/>
    </source>
</evidence>
<feature type="transmembrane region" description="Helical" evidence="2">
    <location>
        <begin position="215"/>
        <end position="234"/>
    </location>
</feature>
<feature type="transmembrane region" description="Helical" evidence="2">
    <location>
        <begin position="184"/>
        <end position="203"/>
    </location>
</feature>
<feature type="transmembrane region" description="Helical" evidence="2">
    <location>
        <begin position="142"/>
        <end position="164"/>
    </location>
</feature>
<gene>
    <name evidence="3" type="ORF">CAP_5721</name>
</gene>
<feature type="transmembrane region" description="Helical" evidence="2">
    <location>
        <begin position="12"/>
        <end position="34"/>
    </location>
</feature>
<dbReference type="Proteomes" id="UP000019678">
    <property type="component" value="Unassembled WGS sequence"/>
</dbReference>
<evidence type="ECO:0000256" key="2">
    <source>
        <dbReference type="SAM" id="Phobius"/>
    </source>
</evidence>
<keyword evidence="2" id="KW-0472">Membrane</keyword>
<feature type="transmembrane region" description="Helical" evidence="2">
    <location>
        <begin position="387"/>
        <end position="406"/>
    </location>
</feature>
<accession>A0A017T2J7</accession>
<keyword evidence="2" id="KW-0812">Transmembrane</keyword>
<feature type="transmembrane region" description="Helical" evidence="2">
    <location>
        <begin position="101"/>
        <end position="121"/>
    </location>
</feature>
<name>A0A017T2J7_9BACT</name>
<evidence type="ECO:0000313" key="3">
    <source>
        <dbReference type="EMBL" id="EYF03217.1"/>
    </source>
</evidence>
<sequence>MGRGEGGQRVLSRVGAVGLVAGLAVVGPLLESALGGGGRGWVVGMLLMVLAPSLVKAGGARFHPLDPETFVPATYFLSAGYAPTLHLVLSRSFALSAAETSGFQVAYLGAVGCALVCTALSKPRAAPEERSPLAPELLPRDWAVIAAGGLGMLLVAVWVAQTGIDRLLSASYVETYQHEQGKGLLTAGWFVVQLAIVHCAARVADIRAAGMKVPWVLYTALAVMVVLFLFNTALGRRGPLLWLIASVALCLHLSRVRVPRWWLAVGVGLIPIYAYAIEGYRSQLGEGAEAQLASVQAGLSRLDNPFVIPELETVFGTLVIMVEQEPPILMYPGESWVNAVLIQVPRPLWEDRPTSLSARYVWWMSPSFAREGGGLAFNMTAEGYLNLGYFGALLQIAVVTAVFFFGPLAAHVGRMRDPLERALAACLGSVAYNQFRGELASLFKVSVAFLISAALVHVASALLQHLRDRARREAPRGWRARPGSTSGVRSAGGTR</sequence>
<feature type="transmembrane region" description="Helical" evidence="2">
    <location>
        <begin position="40"/>
        <end position="58"/>
    </location>
</feature>
<comment type="caution">
    <text evidence="3">The sequence shown here is derived from an EMBL/GenBank/DDBJ whole genome shotgun (WGS) entry which is preliminary data.</text>
</comment>
<feature type="transmembrane region" description="Helical" evidence="2">
    <location>
        <begin position="261"/>
        <end position="277"/>
    </location>
</feature>
<feature type="region of interest" description="Disordered" evidence="1">
    <location>
        <begin position="474"/>
        <end position="495"/>
    </location>
</feature>
<reference evidence="3 4" key="1">
    <citation type="submission" date="2013-05" db="EMBL/GenBank/DDBJ databases">
        <title>Genome assembly of Chondromyces apiculatus DSM 436.</title>
        <authorList>
            <person name="Sharma G."/>
            <person name="Khatri I."/>
            <person name="Kaur C."/>
            <person name="Mayilraj S."/>
            <person name="Subramanian S."/>
        </authorList>
    </citation>
    <scope>NUCLEOTIDE SEQUENCE [LARGE SCALE GENOMIC DNA]</scope>
    <source>
        <strain evidence="3 4">DSM 436</strain>
    </source>
</reference>
<dbReference type="AlphaFoldDB" id="A0A017T2J7"/>
<feature type="transmembrane region" description="Helical" evidence="2">
    <location>
        <begin position="70"/>
        <end position="89"/>
    </location>
</feature>
<organism evidence="3 4">
    <name type="scientific">Chondromyces apiculatus DSM 436</name>
    <dbReference type="NCBI Taxonomy" id="1192034"/>
    <lineage>
        <taxon>Bacteria</taxon>
        <taxon>Pseudomonadati</taxon>
        <taxon>Myxococcota</taxon>
        <taxon>Polyangia</taxon>
        <taxon>Polyangiales</taxon>
        <taxon>Polyangiaceae</taxon>
        <taxon>Chondromyces</taxon>
    </lineage>
</organism>
<dbReference type="STRING" id="1192034.CAP_5721"/>
<proteinExistence type="predicted"/>
<evidence type="ECO:0000256" key="1">
    <source>
        <dbReference type="SAM" id="MobiDB-lite"/>
    </source>
</evidence>
<dbReference type="EMBL" id="ASRX01000049">
    <property type="protein sequence ID" value="EYF03217.1"/>
    <property type="molecule type" value="Genomic_DNA"/>
</dbReference>
<protein>
    <recommendedName>
        <fullName evidence="5">Oligosaccharide repeat unit polymerase</fullName>
    </recommendedName>
</protein>
<keyword evidence="2" id="KW-1133">Transmembrane helix</keyword>